<gene>
    <name evidence="3" type="primary">LOC114342967</name>
</gene>
<dbReference type="InParanoid" id="A0A6P7GI56"/>
<reference evidence="3" key="1">
    <citation type="submission" date="2025-08" db="UniProtKB">
        <authorList>
            <consortium name="RefSeq"/>
        </authorList>
    </citation>
    <scope>IDENTIFICATION</scope>
    <source>
        <tissue evidence="3">Whole insect</tissue>
    </source>
</reference>
<dbReference type="RefSeq" id="XP_028149571.1">
    <property type="nucleotide sequence ID" value="XM_028293770.1"/>
</dbReference>
<feature type="chain" id="PRO_5027996439" evidence="2">
    <location>
        <begin position="19"/>
        <end position="136"/>
    </location>
</feature>
<evidence type="ECO:0000256" key="1">
    <source>
        <dbReference type="SAM" id="MobiDB-lite"/>
    </source>
</evidence>
<evidence type="ECO:0000256" key="2">
    <source>
        <dbReference type="SAM" id="SignalP"/>
    </source>
</evidence>
<keyword evidence="2" id="KW-0732">Signal</keyword>
<feature type="signal peptide" evidence="2">
    <location>
        <begin position="1"/>
        <end position="18"/>
    </location>
</feature>
<organism evidence="3">
    <name type="scientific">Diabrotica virgifera virgifera</name>
    <name type="common">western corn rootworm</name>
    <dbReference type="NCBI Taxonomy" id="50390"/>
    <lineage>
        <taxon>Eukaryota</taxon>
        <taxon>Metazoa</taxon>
        <taxon>Ecdysozoa</taxon>
        <taxon>Arthropoda</taxon>
        <taxon>Hexapoda</taxon>
        <taxon>Insecta</taxon>
        <taxon>Pterygota</taxon>
        <taxon>Neoptera</taxon>
        <taxon>Endopterygota</taxon>
        <taxon>Coleoptera</taxon>
        <taxon>Polyphaga</taxon>
        <taxon>Cucujiformia</taxon>
        <taxon>Chrysomeloidea</taxon>
        <taxon>Chrysomelidae</taxon>
        <taxon>Galerucinae</taxon>
        <taxon>Diabroticina</taxon>
        <taxon>Diabroticites</taxon>
        <taxon>Diabrotica</taxon>
    </lineage>
</organism>
<sequence>MLKILIVTLVFLAGVSYAKDVKNDLNDVILSNSEDGKILFESLIDPKPTEPPPPPPPPTDPPTDSPGPPEPPSDVSEALSNKRPRPPPSKRPRPPSPPPSRRPKPPGPPPTRRPRPPGPPPKLPTYLQRSLGLTGR</sequence>
<feature type="compositionally biased region" description="Pro residues" evidence="1">
    <location>
        <begin position="94"/>
        <end position="123"/>
    </location>
</feature>
<accession>A0A6P7GI56</accession>
<protein>
    <submittedName>
        <fullName evidence="3">Leucine-rich repeat extensin-like protein 3</fullName>
    </submittedName>
</protein>
<feature type="compositionally biased region" description="Basic residues" evidence="1">
    <location>
        <begin position="82"/>
        <end position="93"/>
    </location>
</feature>
<dbReference type="AlphaFoldDB" id="A0A6P7GI56"/>
<feature type="compositionally biased region" description="Pro residues" evidence="1">
    <location>
        <begin position="49"/>
        <end position="72"/>
    </location>
</feature>
<proteinExistence type="predicted"/>
<name>A0A6P7GI56_DIAVI</name>
<evidence type="ECO:0000313" key="3">
    <source>
        <dbReference type="RefSeq" id="XP_028149571.1"/>
    </source>
</evidence>
<feature type="region of interest" description="Disordered" evidence="1">
    <location>
        <begin position="42"/>
        <end position="136"/>
    </location>
</feature>